<feature type="non-terminal residue" evidence="2">
    <location>
        <position position="1"/>
    </location>
</feature>
<gene>
    <name evidence="2" type="ORF">E3A20_18110</name>
</gene>
<keyword evidence="3" id="KW-1185">Reference proteome</keyword>
<feature type="domain" description="Plastocyanin-like" evidence="1">
    <location>
        <begin position="4"/>
        <end position="36"/>
    </location>
</feature>
<reference evidence="2 3" key="1">
    <citation type="submission" date="2019-08" db="EMBL/GenBank/DDBJ databases">
        <title>100 year-old enigma solved: identification of Planctomyces bekefii, the type genus and species of the phylum Planctomycetes.</title>
        <authorList>
            <person name="Svetlana D.N."/>
            <person name="Overmann J."/>
        </authorList>
    </citation>
    <scope>NUCLEOTIDE SEQUENCE [LARGE SCALE GENOMIC DNA]</scope>
    <source>
        <strain evidence="2">Phe10_nw2017</strain>
    </source>
</reference>
<evidence type="ECO:0000259" key="1">
    <source>
        <dbReference type="Pfam" id="PF07731"/>
    </source>
</evidence>
<dbReference type="InterPro" id="IPR008972">
    <property type="entry name" value="Cupredoxin"/>
</dbReference>
<dbReference type="GO" id="GO:0005507">
    <property type="term" value="F:copper ion binding"/>
    <property type="evidence" value="ECO:0007669"/>
    <property type="project" value="InterPro"/>
</dbReference>
<comment type="caution">
    <text evidence="2">The sequence shown here is derived from an EMBL/GenBank/DDBJ whole genome shotgun (WGS) entry which is preliminary data.</text>
</comment>
<dbReference type="Pfam" id="PF07731">
    <property type="entry name" value="Cu-oxidase_2"/>
    <property type="match status" value="1"/>
</dbReference>
<dbReference type="EMBL" id="SRHE01000403">
    <property type="protein sequence ID" value="TWW09062.1"/>
    <property type="molecule type" value="Genomic_DNA"/>
</dbReference>
<dbReference type="AlphaFoldDB" id="A0A5C6M508"/>
<proteinExistence type="predicted"/>
<sequence length="52" mass="6371">TEAEIFMRFRTFRGPFVFHCHNIEHEDMRMMFVFDLRTDGPLSNQPLQQYHP</sequence>
<evidence type="ECO:0000313" key="2">
    <source>
        <dbReference type="EMBL" id="TWW09062.1"/>
    </source>
</evidence>
<reference evidence="2 3" key="2">
    <citation type="submission" date="2019-08" db="EMBL/GenBank/DDBJ databases">
        <authorList>
            <person name="Henke P."/>
        </authorList>
    </citation>
    <scope>NUCLEOTIDE SEQUENCE [LARGE SCALE GENOMIC DNA]</scope>
    <source>
        <strain evidence="2">Phe10_nw2017</strain>
    </source>
</reference>
<evidence type="ECO:0000313" key="3">
    <source>
        <dbReference type="Proteomes" id="UP000321083"/>
    </source>
</evidence>
<accession>A0A5C6M508</accession>
<name>A0A5C6M508_9PLAN</name>
<dbReference type="GO" id="GO:0016491">
    <property type="term" value="F:oxidoreductase activity"/>
    <property type="evidence" value="ECO:0007669"/>
    <property type="project" value="InterPro"/>
</dbReference>
<organism evidence="2 3">
    <name type="scientific">Planctomyces bekefii</name>
    <dbReference type="NCBI Taxonomy" id="1653850"/>
    <lineage>
        <taxon>Bacteria</taxon>
        <taxon>Pseudomonadati</taxon>
        <taxon>Planctomycetota</taxon>
        <taxon>Planctomycetia</taxon>
        <taxon>Planctomycetales</taxon>
        <taxon>Planctomycetaceae</taxon>
        <taxon>Planctomyces</taxon>
    </lineage>
</organism>
<dbReference type="InterPro" id="IPR011706">
    <property type="entry name" value="Cu-oxidase_C"/>
</dbReference>
<dbReference type="SUPFAM" id="SSF49503">
    <property type="entry name" value="Cupredoxins"/>
    <property type="match status" value="1"/>
</dbReference>
<dbReference type="Gene3D" id="2.60.40.420">
    <property type="entry name" value="Cupredoxins - blue copper proteins"/>
    <property type="match status" value="1"/>
</dbReference>
<protein>
    <recommendedName>
        <fullName evidence="1">Plastocyanin-like domain-containing protein</fullName>
    </recommendedName>
</protein>
<dbReference type="Proteomes" id="UP000321083">
    <property type="component" value="Unassembled WGS sequence"/>
</dbReference>